<evidence type="ECO:0000313" key="1">
    <source>
        <dbReference type="EMBL" id="SDC83988.1"/>
    </source>
</evidence>
<protein>
    <submittedName>
        <fullName evidence="1">Uncharacterized protein</fullName>
    </submittedName>
</protein>
<reference evidence="2" key="1">
    <citation type="submission" date="2016-10" db="EMBL/GenBank/DDBJ databases">
        <authorList>
            <person name="Varghese N."/>
            <person name="Submissions S."/>
        </authorList>
    </citation>
    <scope>NUCLEOTIDE SEQUENCE [LARGE SCALE GENOMIC DNA]</scope>
    <source>
        <strain evidence="2">DSM 26382</strain>
    </source>
</reference>
<dbReference type="Proteomes" id="UP000199467">
    <property type="component" value="Unassembled WGS sequence"/>
</dbReference>
<dbReference type="RefSeq" id="WP_017362269.1">
    <property type="nucleotide sequence ID" value="NZ_FMZQ01000007.1"/>
</dbReference>
<accession>A0A1G6PVC0</accession>
<gene>
    <name evidence="1" type="ORF">SAMN05216576_107108</name>
</gene>
<organism evidence="1 2">
    <name type="scientific">Ectopseudomonas chengduensis</name>
    <dbReference type="NCBI Taxonomy" id="489632"/>
    <lineage>
        <taxon>Bacteria</taxon>
        <taxon>Pseudomonadati</taxon>
        <taxon>Pseudomonadota</taxon>
        <taxon>Gammaproteobacteria</taxon>
        <taxon>Pseudomonadales</taxon>
        <taxon>Pseudomonadaceae</taxon>
        <taxon>Ectopseudomonas</taxon>
    </lineage>
</organism>
<evidence type="ECO:0000313" key="2">
    <source>
        <dbReference type="Proteomes" id="UP000199467"/>
    </source>
</evidence>
<name>A0A1G6PVC0_9GAMM</name>
<proteinExistence type="predicted"/>
<dbReference type="EMBL" id="FMZQ01000007">
    <property type="protein sequence ID" value="SDC83988.1"/>
    <property type="molecule type" value="Genomic_DNA"/>
</dbReference>
<dbReference type="AlphaFoldDB" id="A0A1G6PVC0"/>
<sequence>MAHKFTKVLFAVEHDGQAYGVHLPAEALEKLLAEAARLSPSGVLEMHPMPNQNLFRVAFEKSEFLELARSHAVVTTTNQYARFDEIKPTGDTD</sequence>
<dbReference type="GeneID" id="57609094"/>
<keyword evidence="2" id="KW-1185">Reference proteome</keyword>